<accession>A0A7J6XW03</accession>
<keyword evidence="1" id="KW-0677">Repeat</keyword>
<dbReference type="InterPro" id="IPR021287">
    <property type="entry name" value="Trans-sialidase_CS"/>
</dbReference>
<dbReference type="PANTHER" id="PTHR10628">
    <property type="entry name" value="SIALIDASE"/>
    <property type="match status" value="1"/>
</dbReference>
<dbReference type="InterPro" id="IPR011040">
    <property type="entry name" value="Sialidase"/>
</dbReference>
<dbReference type="GO" id="GO:0004308">
    <property type="term" value="F:exo-alpha-sialidase activity"/>
    <property type="evidence" value="ECO:0007669"/>
    <property type="project" value="InterPro"/>
</dbReference>
<proteinExistence type="predicted"/>
<protein>
    <submittedName>
        <fullName evidence="6">Uncharacterized protein</fullName>
    </submittedName>
</protein>
<dbReference type="Gene3D" id="2.60.120.200">
    <property type="match status" value="1"/>
</dbReference>
<dbReference type="AlphaFoldDB" id="A0A7J6XW03"/>
<dbReference type="Gene3D" id="2.120.10.10">
    <property type="match status" value="1"/>
</dbReference>
<name>A0A7J6XW03_TRYCR</name>
<feature type="domain" description="Trans-sialidase C-terminal" evidence="5">
    <location>
        <begin position="654"/>
        <end position="851"/>
    </location>
</feature>
<feature type="compositionally biased region" description="Basic and acidic residues" evidence="2">
    <location>
        <begin position="191"/>
        <end position="202"/>
    </location>
</feature>
<feature type="domain" description="Sialidase" evidence="4">
    <location>
        <begin position="273"/>
        <end position="606"/>
    </location>
</feature>
<keyword evidence="3" id="KW-0812">Transmembrane</keyword>
<dbReference type="GO" id="GO:0005737">
    <property type="term" value="C:cytoplasm"/>
    <property type="evidence" value="ECO:0007669"/>
    <property type="project" value="TreeGrafter"/>
</dbReference>
<evidence type="ECO:0000256" key="2">
    <source>
        <dbReference type="SAM" id="MobiDB-lite"/>
    </source>
</evidence>
<dbReference type="VEuPathDB" id="TriTrypDB:BCY84_01866"/>
<sequence length="901" mass="98461">MDEESLLRVALWVIACSVCVVCRQLAVAVSRWPWDGAWRRWRCVASPRPLVVDCWRCVHLLCGGPNPLTRGLTALRWCVCVSEGWCGRCSSISSLPDCLLSRSLRGCSALLSTEVSDVLPLLLLYSPLLEHRHTRKERKQARIATVKFEDSERTNSSTPPTHTHIYMLSRVAAMKAPRTHNRRRVTGSSGRRREGGESEPQRPKMSRHHFYSAVLLLLVVMMCCGPCDAADVVGSKSGDVQLPQWVDIFLPNKTQVVAKNGSASGVKFVFISPSLVSAGGVMIAVAEGRTKYNDPHKSGWLDSSDIVAGYINAAGTWPSIAAEIAKTEWRAHTALGSWNGKDHVSVWYWPTTIAKDNKVFLLVGGYEETYNYDYETWVMDDWDIQLVVGEVTQATDIQHSKPISWGEPTSLLPQIPQKIKSGLKKFVAAGGSGIVMGNGTLVFPLMVSNRTNFPFSMITYSKDNGKSWEFPGGISPAKCIHPRITEWENGKLLMVGLCGSDRKVFESCDMGTTWTEAIGTLPGVWLKSKSGAPLDEGLHVGALITATIEGRKVMLYTQRGYASGENKANALYLWVTDNNRTLHIGPVSVDSVLNKTFDNTLLYSDGALHLLQAKGDHESTAISLARLSEELKTIKSVLRTWAQLDASFSASSIPTTGLVGFLSNTSSGGDTWIDEYRCVNASVTKASKVKNGFKFTGTGSMATWPVNSREDNRKYSFVNHRFTLVATVTIHQVPKGSTPLLGAGLGDGHGAKIIGLSYSMNKTWETVFDGKKTTSNTTWELGKEHQVALMLQDGHKGYVYVDGVIVGSPDTIPTLETLGHEITHFYFGGGEGDTNSSVTVTNVFLYNRPLSVDELKMVKKSDDKKGNDGGKKGKGDGSMCGGVSQLLLLLLLGLCGFVALY</sequence>
<dbReference type="Pfam" id="PF22925">
    <property type="entry name" value="TS_C"/>
    <property type="match status" value="1"/>
</dbReference>
<evidence type="ECO:0000259" key="5">
    <source>
        <dbReference type="Pfam" id="PF22925"/>
    </source>
</evidence>
<dbReference type="VEuPathDB" id="TriTrypDB:ECC02_009041"/>
<evidence type="ECO:0000313" key="7">
    <source>
        <dbReference type="Proteomes" id="UP000583944"/>
    </source>
</evidence>
<dbReference type="GO" id="GO:0006689">
    <property type="term" value="P:ganglioside catabolic process"/>
    <property type="evidence" value="ECO:0007669"/>
    <property type="project" value="TreeGrafter"/>
</dbReference>
<gene>
    <name evidence="6" type="ORF">ECC02_009041</name>
</gene>
<keyword evidence="3" id="KW-1133">Transmembrane helix</keyword>
<feature type="region of interest" description="Disordered" evidence="2">
    <location>
        <begin position="175"/>
        <end position="204"/>
    </location>
</feature>
<evidence type="ECO:0000256" key="1">
    <source>
        <dbReference type="ARBA" id="ARBA00022737"/>
    </source>
</evidence>
<evidence type="ECO:0000259" key="4">
    <source>
        <dbReference type="Pfam" id="PF13859"/>
    </source>
</evidence>
<comment type="caution">
    <text evidence="6">The sequence shown here is derived from an EMBL/GenBank/DDBJ whole genome shotgun (WGS) entry which is preliminary data.</text>
</comment>
<evidence type="ECO:0000313" key="6">
    <source>
        <dbReference type="EMBL" id="KAF5218068.1"/>
    </source>
</evidence>
<dbReference type="Proteomes" id="UP000583944">
    <property type="component" value="Unassembled WGS sequence"/>
</dbReference>
<dbReference type="InterPro" id="IPR055239">
    <property type="entry name" value="TS_C"/>
</dbReference>
<keyword evidence="3" id="KW-0472">Membrane</keyword>
<organism evidence="6 7">
    <name type="scientific">Trypanosoma cruzi</name>
    <dbReference type="NCBI Taxonomy" id="5693"/>
    <lineage>
        <taxon>Eukaryota</taxon>
        <taxon>Discoba</taxon>
        <taxon>Euglenozoa</taxon>
        <taxon>Kinetoplastea</taxon>
        <taxon>Metakinetoplastina</taxon>
        <taxon>Trypanosomatida</taxon>
        <taxon>Trypanosomatidae</taxon>
        <taxon>Trypanosoma</taxon>
        <taxon>Schizotrypanum</taxon>
    </lineage>
</organism>
<dbReference type="CDD" id="cd15482">
    <property type="entry name" value="Sialidase_non-viral"/>
    <property type="match status" value="1"/>
</dbReference>
<feature type="transmembrane region" description="Helical" evidence="3">
    <location>
        <begin position="882"/>
        <end position="900"/>
    </location>
</feature>
<dbReference type="Pfam" id="PF11052">
    <property type="entry name" value="Tr-sialidase_C"/>
    <property type="match status" value="1"/>
</dbReference>
<dbReference type="VEuPathDB" id="TriTrypDB:BCY84_15483"/>
<dbReference type="InterPro" id="IPR013320">
    <property type="entry name" value="ConA-like_dom_sf"/>
</dbReference>
<dbReference type="InterPro" id="IPR026856">
    <property type="entry name" value="Sialidase_fam"/>
</dbReference>
<dbReference type="Pfam" id="PF13859">
    <property type="entry name" value="BNR_3"/>
    <property type="match status" value="1"/>
</dbReference>
<dbReference type="InterPro" id="IPR036278">
    <property type="entry name" value="Sialidase_sf"/>
</dbReference>
<evidence type="ECO:0000256" key="3">
    <source>
        <dbReference type="SAM" id="Phobius"/>
    </source>
</evidence>
<dbReference type="EMBL" id="JABDHM010000109">
    <property type="protein sequence ID" value="KAF5218068.1"/>
    <property type="molecule type" value="Genomic_DNA"/>
</dbReference>
<dbReference type="SUPFAM" id="SSF49899">
    <property type="entry name" value="Concanavalin A-like lectins/glucanases"/>
    <property type="match status" value="1"/>
</dbReference>
<dbReference type="PANTHER" id="PTHR10628:SF30">
    <property type="entry name" value="EXO-ALPHA-SIALIDASE"/>
    <property type="match status" value="1"/>
</dbReference>
<dbReference type="GO" id="GO:0016020">
    <property type="term" value="C:membrane"/>
    <property type="evidence" value="ECO:0007669"/>
    <property type="project" value="TreeGrafter"/>
</dbReference>
<dbReference type="GO" id="GO:0009313">
    <property type="term" value="P:oligosaccharide catabolic process"/>
    <property type="evidence" value="ECO:0007669"/>
    <property type="project" value="TreeGrafter"/>
</dbReference>
<reference evidence="6 7" key="1">
    <citation type="journal article" date="2019" name="Genome Biol. Evol.">
        <title>Nanopore Sequencing Significantly Improves Genome Assembly of the Protozoan Parasite Trypanosoma cruzi.</title>
        <authorList>
            <person name="Diaz-Viraque F."/>
            <person name="Pita S."/>
            <person name="Greif G."/>
            <person name="de Souza R.C.M."/>
            <person name="Iraola G."/>
            <person name="Robello C."/>
        </authorList>
    </citation>
    <scope>NUCLEOTIDE SEQUENCE [LARGE SCALE GENOMIC DNA]</scope>
    <source>
        <strain evidence="6 7">Berenice</strain>
    </source>
</reference>
<dbReference type="PRINTS" id="PR01803">
    <property type="entry name" value="TCSIALIDASE"/>
</dbReference>
<dbReference type="InterPro" id="IPR008377">
    <property type="entry name" value="Sialidase_trypan"/>
</dbReference>
<dbReference type="SUPFAM" id="SSF50939">
    <property type="entry name" value="Sialidases"/>
    <property type="match status" value="1"/>
</dbReference>